<dbReference type="InterPro" id="IPR000873">
    <property type="entry name" value="AMP-dep_synth/lig_dom"/>
</dbReference>
<dbReference type="InterPro" id="IPR020845">
    <property type="entry name" value="AMP-binding_CS"/>
</dbReference>
<dbReference type="InterPro" id="IPR036736">
    <property type="entry name" value="ACP-like_sf"/>
</dbReference>
<evidence type="ECO:0000313" key="4">
    <source>
        <dbReference type="EMBL" id="RVX38735.1"/>
    </source>
</evidence>
<dbReference type="InterPro" id="IPR010071">
    <property type="entry name" value="AA_adenyl_dom"/>
</dbReference>
<dbReference type="PANTHER" id="PTHR45527:SF1">
    <property type="entry name" value="FATTY ACID SYNTHASE"/>
    <property type="match status" value="1"/>
</dbReference>
<dbReference type="Pfam" id="PF00550">
    <property type="entry name" value="PP-binding"/>
    <property type="match status" value="1"/>
</dbReference>
<dbReference type="SMART" id="SM00823">
    <property type="entry name" value="PKS_PP"/>
    <property type="match status" value="1"/>
</dbReference>
<dbReference type="RefSeq" id="WP_127931330.1">
    <property type="nucleotide sequence ID" value="NZ_SAUN01000001.1"/>
</dbReference>
<evidence type="ECO:0000256" key="1">
    <source>
        <dbReference type="ARBA" id="ARBA00022450"/>
    </source>
</evidence>
<dbReference type="InterPro" id="IPR006162">
    <property type="entry name" value="Ppantetheine_attach_site"/>
</dbReference>
<name>A0A438LYW9_9ACTN</name>
<dbReference type="GO" id="GO:0005737">
    <property type="term" value="C:cytoplasm"/>
    <property type="evidence" value="ECO:0007669"/>
    <property type="project" value="TreeGrafter"/>
</dbReference>
<dbReference type="Gene3D" id="3.30.300.30">
    <property type="match status" value="1"/>
</dbReference>
<comment type="caution">
    <text evidence="4">The sequence shown here is derived from an EMBL/GenBank/DDBJ whole genome shotgun (WGS) entry which is preliminary data.</text>
</comment>
<sequence length="579" mass="60530">MTEASTTAQPPLSRLFGAIRNWAEDHPSGTAVAAPDGVMTFAELLEQTRSIAGRLAAAGVSTRTPVGLFTGRSRFAMPSLLAVWWLGATAVLVDERHPADRLYSVLLDADAKVLVAGQVPTGAAPPKTRAVDPQAAEHGVTPVETPAVPARGDCAYLIYTSGTTGWPKGVEVTYANLAVFLDAIATLDLPTGGMGINAVSPAFDGWLWCSLLPLLHGQGVALLDVAAKDNTSGLSELVEAHAPRTVCLTPTLLSALDRIPPAEVFVVAGEPCPPALLAGLAGAPRVLNVYGPTEATIAATWADSARGDDTATIGRPIPGYRVYVLDDAGAPAAEGELYIAGPGVARGYRNRPELTAERFLDDPFAPGQERMYRTGDRVRLRPDGLLEFRGRVDEQVKIRGFRVELGEIEQIAAGVDAVRSVAAFPSAAGDTIGLAVTVVPGADAATCVKLIKERCAARLPDAMVPTTIKVVTRLPALPTGKVDRAALAAMAPAVTTGRSPSSDRERLVCETWSKVLSREVDDVDANFFELGGHSLLAARAIGALRRSTGLSLSVRHLLAAPTAASLAVEMDLMAAGESS</sequence>
<dbReference type="InterPro" id="IPR029058">
    <property type="entry name" value="AB_hydrolase_fold"/>
</dbReference>
<dbReference type="Pfam" id="PF00501">
    <property type="entry name" value="AMP-binding"/>
    <property type="match status" value="1"/>
</dbReference>
<dbReference type="OrthoDB" id="3671989at2"/>
<keyword evidence="5" id="KW-1185">Reference proteome</keyword>
<dbReference type="SUPFAM" id="SSF47336">
    <property type="entry name" value="ACP-like"/>
    <property type="match status" value="1"/>
</dbReference>
<dbReference type="Gene3D" id="3.40.50.1820">
    <property type="entry name" value="alpha/beta hydrolase"/>
    <property type="match status" value="1"/>
</dbReference>
<dbReference type="InterPro" id="IPR045851">
    <property type="entry name" value="AMP-bd_C_sf"/>
</dbReference>
<dbReference type="NCBIfam" id="TIGR01733">
    <property type="entry name" value="AA-adenyl-dom"/>
    <property type="match status" value="1"/>
</dbReference>
<evidence type="ECO:0000256" key="2">
    <source>
        <dbReference type="ARBA" id="ARBA00022553"/>
    </source>
</evidence>
<dbReference type="Gene3D" id="3.40.50.12780">
    <property type="entry name" value="N-terminal domain of ligase-like"/>
    <property type="match status" value="1"/>
</dbReference>
<keyword evidence="2" id="KW-0597">Phosphoprotein</keyword>
<accession>A0A438LYW9</accession>
<proteinExistence type="predicted"/>
<dbReference type="GO" id="GO:0044550">
    <property type="term" value="P:secondary metabolite biosynthetic process"/>
    <property type="evidence" value="ECO:0007669"/>
    <property type="project" value="TreeGrafter"/>
</dbReference>
<dbReference type="SUPFAM" id="SSF56801">
    <property type="entry name" value="Acetyl-CoA synthetase-like"/>
    <property type="match status" value="1"/>
</dbReference>
<keyword evidence="1" id="KW-0596">Phosphopantetheine</keyword>
<dbReference type="Proteomes" id="UP000284824">
    <property type="component" value="Unassembled WGS sequence"/>
</dbReference>
<dbReference type="PROSITE" id="PS00012">
    <property type="entry name" value="PHOSPHOPANTETHEINE"/>
    <property type="match status" value="1"/>
</dbReference>
<evidence type="ECO:0000259" key="3">
    <source>
        <dbReference type="PROSITE" id="PS50075"/>
    </source>
</evidence>
<dbReference type="PANTHER" id="PTHR45527">
    <property type="entry name" value="NONRIBOSOMAL PEPTIDE SYNTHETASE"/>
    <property type="match status" value="1"/>
</dbReference>
<dbReference type="InterPro" id="IPR020806">
    <property type="entry name" value="PKS_PP-bd"/>
</dbReference>
<feature type="domain" description="Carrier" evidence="3">
    <location>
        <begin position="499"/>
        <end position="574"/>
    </location>
</feature>
<dbReference type="GO" id="GO:0043041">
    <property type="term" value="P:amino acid activation for nonribosomal peptide biosynthetic process"/>
    <property type="evidence" value="ECO:0007669"/>
    <property type="project" value="TreeGrafter"/>
</dbReference>
<dbReference type="PROSITE" id="PS50075">
    <property type="entry name" value="CARRIER"/>
    <property type="match status" value="1"/>
</dbReference>
<evidence type="ECO:0000313" key="5">
    <source>
        <dbReference type="Proteomes" id="UP000284824"/>
    </source>
</evidence>
<dbReference type="AlphaFoldDB" id="A0A438LYW9"/>
<gene>
    <name evidence="4" type="ORF">EDD27_1059</name>
</gene>
<dbReference type="InterPro" id="IPR009081">
    <property type="entry name" value="PP-bd_ACP"/>
</dbReference>
<organism evidence="4 5">
    <name type="scientific">Nonomuraea polychroma</name>
    <dbReference type="NCBI Taxonomy" id="46176"/>
    <lineage>
        <taxon>Bacteria</taxon>
        <taxon>Bacillati</taxon>
        <taxon>Actinomycetota</taxon>
        <taxon>Actinomycetes</taxon>
        <taxon>Streptosporangiales</taxon>
        <taxon>Streptosporangiaceae</taxon>
        <taxon>Nonomuraea</taxon>
    </lineage>
</organism>
<protein>
    <submittedName>
        <fullName evidence="4">Amino acid adenylation domain-containing protein</fullName>
    </submittedName>
</protein>
<reference evidence="4 5" key="1">
    <citation type="submission" date="2019-01" db="EMBL/GenBank/DDBJ databases">
        <title>Sequencing the genomes of 1000 actinobacteria strains.</title>
        <authorList>
            <person name="Klenk H.-P."/>
        </authorList>
    </citation>
    <scope>NUCLEOTIDE SEQUENCE [LARGE SCALE GENOMIC DNA]</scope>
    <source>
        <strain evidence="4 5">DSM 43925</strain>
    </source>
</reference>
<dbReference type="CDD" id="cd05930">
    <property type="entry name" value="A_NRPS"/>
    <property type="match status" value="1"/>
</dbReference>
<dbReference type="EMBL" id="SAUN01000001">
    <property type="protein sequence ID" value="RVX38735.1"/>
    <property type="molecule type" value="Genomic_DNA"/>
</dbReference>
<dbReference type="GO" id="GO:0031177">
    <property type="term" value="F:phosphopantetheine binding"/>
    <property type="evidence" value="ECO:0007669"/>
    <property type="project" value="InterPro"/>
</dbReference>
<dbReference type="PROSITE" id="PS00455">
    <property type="entry name" value="AMP_BINDING"/>
    <property type="match status" value="1"/>
</dbReference>
<dbReference type="InterPro" id="IPR042099">
    <property type="entry name" value="ANL_N_sf"/>
</dbReference>